<keyword evidence="10" id="KW-1185">Reference proteome</keyword>
<evidence type="ECO:0000259" key="8">
    <source>
        <dbReference type="PROSITE" id="PS51379"/>
    </source>
</evidence>
<dbReference type="STRING" id="1123404.SAMN02745784_00747"/>
<dbReference type="InterPro" id="IPR017896">
    <property type="entry name" value="4Fe4S_Fe-S-bd"/>
</dbReference>
<dbReference type="InterPro" id="IPR017900">
    <property type="entry name" value="4Fe4S_Fe_S_CS"/>
</dbReference>
<evidence type="ECO:0000256" key="5">
    <source>
        <dbReference type="ARBA" id="ARBA00022982"/>
    </source>
</evidence>
<feature type="domain" description="4Fe-4S ferredoxin-type" evidence="8">
    <location>
        <begin position="267"/>
        <end position="299"/>
    </location>
</feature>
<feature type="domain" description="4Fe-4S ferredoxin-type" evidence="8">
    <location>
        <begin position="50"/>
        <end position="80"/>
    </location>
</feature>
<dbReference type="GO" id="GO:0051539">
    <property type="term" value="F:4 iron, 4 sulfur cluster binding"/>
    <property type="evidence" value="ECO:0007669"/>
    <property type="project" value="UniProtKB-KW"/>
</dbReference>
<dbReference type="Gene3D" id="3.30.70.20">
    <property type="match status" value="2"/>
</dbReference>
<dbReference type="PROSITE" id="PS51379">
    <property type="entry name" value="4FE4S_FER_2"/>
    <property type="match status" value="3"/>
</dbReference>
<keyword evidence="2" id="KW-0004">4Fe-4S</keyword>
<dbReference type="PANTHER" id="PTHR43687">
    <property type="entry name" value="ADENYLYLSULFATE REDUCTASE, BETA SUBUNIT"/>
    <property type="match status" value="1"/>
</dbReference>
<dbReference type="GeneID" id="90996409"/>
<evidence type="ECO:0000256" key="2">
    <source>
        <dbReference type="ARBA" id="ARBA00022485"/>
    </source>
</evidence>
<evidence type="ECO:0000313" key="10">
    <source>
        <dbReference type="Proteomes" id="UP000184114"/>
    </source>
</evidence>
<evidence type="ECO:0000313" key="9">
    <source>
        <dbReference type="EMBL" id="SHE45514.1"/>
    </source>
</evidence>
<evidence type="ECO:0000256" key="1">
    <source>
        <dbReference type="ARBA" id="ARBA00022448"/>
    </source>
</evidence>
<keyword evidence="1" id="KW-0813">Transport</keyword>
<dbReference type="PANTHER" id="PTHR43687:SF6">
    <property type="entry name" value="L-ASPARTATE SEMIALDEHYDE SULFURTRANSFERASE IRON-SULFUR SUBUNIT"/>
    <property type="match status" value="1"/>
</dbReference>
<dbReference type="EMBL" id="FQTY01000002">
    <property type="protein sequence ID" value="SHE45514.1"/>
    <property type="molecule type" value="Genomic_DNA"/>
</dbReference>
<dbReference type="Pfam" id="PF00037">
    <property type="entry name" value="Fer4"/>
    <property type="match status" value="1"/>
</dbReference>
<reference evidence="10" key="1">
    <citation type="submission" date="2016-11" db="EMBL/GenBank/DDBJ databases">
        <authorList>
            <person name="Varghese N."/>
            <person name="Submissions S."/>
        </authorList>
    </citation>
    <scope>NUCLEOTIDE SEQUENCE [LARGE SCALE GENOMIC DNA]</scope>
    <source>
        <strain evidence="10">DSM 18095</strain>
    </source>
</reference>
<proteinExistence type="predicted"/>
<dbReference type="Proteomes" id="UP000184114">
    <property type="component" value="Unassembled WGS sequence"/>
</dbReference>
<organism evidence="9 10">
    <name type="scientific">Tissierella praeacuta DSM 18095</name>
    <dbReference type="NCBI Taxonomy" id="1123404"/>
    <lineage>
        <taxon>Bacteria</taxon>
        <taxon>Bacillati</taxon>
        <taxon>Bacillota</taxon>
        <taxon>Tissierellia</taxon>
        <taxon>Tissierellales</taxon>
        <taxon>Tissierellaceae</taxon>
        <taxon>Tissierella</taxon>
    </lineage>
</organism>
<evidence type="ECO:0000256" key="6">
    <source>
        <dbReference type="ARBA" id="ARBA00023004"/>
    </source>
</evidence>
<evidence type="ECO:0000256" key="7">
    <source>
        <dbReference type="ARBA" id="ARBA00023014"/>
    </source>
</evidence>
<accession>A0A1M4TMB0</accession>
<keyword evidence="4" id="KW-0677">Repeat</keyword>
<evidence type="ECO:0000256" key="3">
    <source>
        <dbReference type="ARBA" id="ARBA00022723"/>
    </source>
</evidence>
<dbReference type="Pfam" id="PF12838">
    <property type="entry name" value="Fer4_7"/>
    <property type="match status" value="1"/>
</dbReference>
<sequence>MLKFESIIDAVTSRMEPIFINQQRCSRIRSPLSKCSKCIDICPTNGIDIKNTQINLNDNCIKCGLCASVCPNGAISIQEPTELNLYNYIVESGKANNKVALTCRKNSNISNDIFRVPCLGSLNLEFLLGIDILPFEVNVIFSKEICKECSVENGINYYLNSMEKVKKIERTLNLAGDSIKHMESIPKIKKNKILNDNEVDDERREFLFSAFRSVKKLPSFAIKYVLGSNEEEKKSREIVPNPTFSKYPILTKIFNEEKDKLASNIEMIDYLKPSLKGVCNFCRACVILCPMGALKYKEDEDKVDILLINEACTGCGLCTEVCYYKSLELKPKKVDDFTVMQPRIIASGTKQRCSICKQIITSSEITEICLSCIKSGKGNGRQI</sequence>
<keyword evidence="6" id="KW-0408">Iron</keyword>
<name>A0A1M4TMB0_9FIRM</name>
<feature type="domain" description="4Fe-4S ferredoxin-type" evidence="8">
    <location>
        <begin position="303"/>
        <end position="332"/>
    </location>
</feature>
<evidence type="ECO:0000256" key="4">
    <source>
        <dbReference type="ARBA" id="ARBA00022737"/>
    </source>
</evidence>
<keyword evidence="3" id="KW-0479">Metal-binding</keyword>
<dbReference type="SUPFAM" id="SSF54862">
    <property type="entry name" value="4Fe-4S ferredoxins"/>
    <property type="match status" value="1"/>
</dbReference>
<dbReference type="AlphaFoldDB" id="A0A1M4TMB0"/>
<dbReference type="RefSeq" id="WP_072973249.1">
    <property type="nucleotide sequence ID" value="NZ_FQTY01000002.1"/>
</dbReference>
<dbReference type="InterPro" id="IPR050572">
    <property type="entry name" value="Fe-S_Ferredoxin"/>
</dbReference>
<keyword evidence="5" id="KW-0249">Electron transport</keyword>
<keyword evidence="7" id="KW-0411">Iron-sulfur</keyword>
<protein>
    <submittedName>
        <fullName evidence="9">4Fe-4S dicluster domain-containing protein</fullName>
    </submittedName>
</protein>
<dbReference type="PROSITE" id="PS00198">
    <property type="entry name" value="4FE4S_FER_1"/>
    <property type="match status" value="2"/>
</dbReference>
<dbReference type="GO" id="GO:0046872">
    <property type="term" value="F:metal ion binding"/>
    <property type="evidence" value="ECO:0007669"/>
    <property type="project" value="UniProtKB-KW"/>
</dbReference>
<gene>
    <name evidence="9" type="ORF">SAMN02745784_00747</name>
</gene>